<dbReference type="EMBL" id="JYDO01000468">
    <property type="protein sequence ID" value="KRZ65187.1"/>
    <property type="molecule type" value="Genomic_DNA"/>
</dbReference>
<keyword evidence="2" id="KW-1185">Reference proteome</keyword>
<dbReference type="AlphaFoldDB" id="A0A0V1M0A6"/>
<evidence type="ECO:0000313" key="1">
    <source>
        <dbReference type="EMBL" id="KRZ65187.1"/>
    </source>
</evidence>
<comment type="caution">
    <text evidence="1">The sequence shown here is derived from an EMBL/GenBank/DDBJ whole genome shotgun (WGS) entry which is preliminary data.</text>
</comment>
<organism evidence="1 2">
    <name type="scientific">Trichinella papuae</name>
    <dbReference type="NCBI Taxonomy" id="268474"/>
    <lineage>
        <taxon>Eukaryota</taxon>
        <taxon>Metazoa</taxon>
        <taxon>Ecdysozoa</taxon>
        <taxon>Nematoda</taxon>
        <taxon>Enoplea</taxon>
        <taxon>Dorylaimia</taxon>
        <taxon>Trichinellida</taxon>
        <taxon>Trichinellidae</taxon>
        <taxon>Trichinella</taxon>
    </lineage>
</organism>
<evidence type="ECO:0000313" key="2">
    <source>
        <dbReference type="Proteomes" id="UP000054843"/>
    </source>
</evidence>
<proteinExistence type="predicted"/>
<accession>A0A0V1M0A6</accession>
<protein>
    <submittedName>
        <fullName evidence="1">Uncharacterized protein</fullName>
    </submittedName>
</protein>
<name>A0A0V1M0A6_9BILA</name>
<gene>
    <name evidence="1" type="ORF">T10_5050</name>
</gene>
<dbReference type="Proteomes" id="UP000054843">
    <property type="component" value="Unassembled WGS sequence"/>
</dbReference>
<sequence length="245" mass="27810">MNECESAVAPEQKLLGGFVQDIPGLLRFLKKTNGVIVGSAVLHALMGRPSGVVSDLHIVFTYVTGEELSSSLLHYENYFMSQGYLAVPFSKRDVSQTEQSEYLQVPEVSLLFNRQSDGKTIYVRTEVSAESFSPLFEVAWATHMYTFATHEAIYCMFPRLTVEKQQSVIFARHIANDKERVGYYRKCGFTFISPIGVDETPEYCSRRNVNDEYTLRVPFSFSVGGKFVSDYVVRIDNDRSSLVWK</sequence>
<reference evidence="1 2" key="1">
    <citation type="submission" date="2015-01" db="EMBL/GenBank/DDBJ databases">
        <title>Evolution of Trichinella species and genotypes.</title>
        <authorList>
            <person name="Korhonen P.K."/>
            <person name="Edoardo P."/>
            <person name="Giuseppe L.R."/>
            <person name="Gasser R.B."/>
        </authorList>
    </citation>
    <scope>NUCLEOTIDE SEQUENCE [LARGE SCALE GENOMIC DNA]</scope>
    <source>
        <strain evidence="1">ISS1980</strain>
    </source>
</reference>